<feature type="region of interest" description="Disordered" evidence="5">
    <location>
        <begin position="152"/>
        <end position="204"/>
    </location>
</feature>
<comment type="function">
    <text evidence="4">Catalytic subunit of the molybdopterin synthase complex, a complex that catalyzes the conversion of precursor Z into molybdopterin. Acts by mediating the incorporation of 2 sulfur atoms from thiocarboxylated MOCS2A into precursor Z to generate a dithiolene group.</text>
</comment>
<dbReference type="SUPFAM" id="SSF54690">
    <property type="entry name" value="Molybdopterin synthase subunit MoaE"/>
    <property type="match status" value="1"/>
</dbReference>
<dbReference type="AlphaFoldDB" id="A0A3M9XZM7"/>
<keyword evidence="7" id="KW-1185">Reference proteome</keyword>
<evidence type="ECO:0000313" key="6">
    <source>
        <dbReference type="EMBL" id="RNJ53471.1"/>
    </source>
</evidence>
<feature type="binding site" evidence="4">
    <location>
        <begin position="114"/>
        <end position="115"/>
    </location>
    <ligand>
        <name>substrate</name>
    </ligand>
</feature>
<comment type="caution">
    <text evidence="6">The sequence shown here is derived from an EMBL/GenBank/DDBJ whole genome shotgun (WGS) entry which is preliminary data.</text>
</comment>
<proteinExistence type="inferred from homology"/>
<feature type="binding site" evidence="4">
    <location>
        <position position="130"/>
    </location>
    <ligand>
        <name>substrate</name>
    </ligand>
</feature>
<dbReference type="Gene3D" id="3.90.1170.40">
    <property type="entry name" value="Molybdopterin biosynthesis MoaE subunit"/>
    <property type="match status" value="1"/>
</dbReference>
<keyword evidence="1 4" id="KW-0963">Cytoplasm</keyword>
<dbReference type="InterPro" id="IPR003448">
    <property type="entry name" value="Mopterin_biosynth_MoaE"/>
</dbReference>
<dbReference type="Pfam" id="PF02391">
    <property type="entry name" value="MoaE"/>
    <property type="match status" value="1"/>
</dbReference>
<dbReference type="HAMAP" id="MF_03052">
    <property type="entry name" value="MOC2B"/>
    <property type="match status" value="1"/>
</dbReference>
<comment type="subcellular location">
    <subcellularLocation>
        <location evidence="4">Cytoplasm</location>
    </subcellularLocation>
</comment>
<dbReference type="GeneID" id="39605449"/>
<dbReference type="GO" id="GO:0030366">
    <property type="term" value="F:molybdopterin synthase activity"/>
    <property type="evidence" value="ECO:0007669"/>
    <property type="project" value="UniProtKB-UniRule"/>
</dbReference>
<comment type="pathway">
    <text evidence="4">Cofactor biosynthesis; molybdopterin biosynthesis.</text>
</comment>
<protein>
    <recommendedName>
        <fullName evidence="4">Molybdopterin synthase catalytic subunit</fullName>
        <ecNumber evidence="4">2.8.1.12</ecNumber>
    </recommendedName>
    <alternativeName>
        <fullName evidence="4">Common component for nitrate reductase and xanthine dehydrogenase protein H</fullName>
    </alternativeName>
    <alternativeName>
        <fullName evidence="4">Molybdenum cofactor synthesis protein 2 large subunit</fullName>
    </alternativeName>
    <alternativeName>
        <fullName evidence="4">Molybdenum cofactor synthesis protein 2B</fullName>
        <shortName evidence="4">MOCS2B</shortName>
    </alternativeName>
</protein>
<keyword evidence="2 4" id="KW-0808">Transferase</keyword>
<evidence type="ECO:0000256" key="1">
    <source>
        <dbReference type="ARBA" id="ARBA00022490"/>
    </source>
</evidence>
<dbReference type="Proteomes" id="UP000267145">
    <property type="component" value="Unassembled WGS sequence"/>
</dbReference>
<evidence type="ECO:0000256" key="2">
    <source>
        <dbReference type="ARBA" id="ARBA00022679"/>
    </source>
</evidence>
<keyword evidence="3 4" id="KW-0501">Molybdenum cofactor biosynthesis</keyword>
<accession>A0A3M9XZM7</accession>
<evidence type="ECO:0000256" key="5">
    <source>
        <dbReference type="SAM" id="MobiDB-lite"/>
    </source>
</evidence>
<evidence type="ECO:0000256" key="4">
    <source>
        <dbReference type="HAMAP-Rule" id="MF_03052"/>
    </source>
</evidence>
<dbReference type="STRING" id="1051616.A0A3M9XZM7"/>
<gene>
    <name evidence="6" type="primary">MOCS2</name>
    <name evidence="4" type="synonym">cnxH</name>
    <name evidence="6" type="ORF">D7B24_001760</name>
</gene>
<comment type="subunit">
    <text evidence="4">Heterotetramer; composed of 2 small (MOCS2A) and 2 large (MOCS2B) subunits.</text>
</comment>
<dbReference type="PANTHER" id="PTHR23404">
    <property type="entry name" value="MOLYBDOPTERIN SYNTHASE RELATED"/>
    <property type="match status" value="1"/>
</dbReference>
<sequence>MATPDQGPWHLSSPQTHVSLTHAPLSATAVLDQIRSPRAGALVLFAGTTRDSFAGKPVRELHYSAYAPRALRTMAAVADKVRARHGLEGVAIVHRLGTVPVGEESVLIGVAAAHRGPAWRAGEEALELVKERVEVWKREEFFGEEGVWRANRDGAQGVYETGPRGTKEEESVSGQGQEQTSDAVAETPGREEIETAGGDSKVER</sequence>
<evidence type="ECO:0000256" key="3">
    <source>
        <dbReference type="ARBA" id="ARBA00023150"/>
    </source>
</evidence>
<evidence type="ECO:0000313" key="7">
    <source>
        <dbReference type="Proteomes" id="UP000267145"/>
    </source>
</evidence>
<name>A0A3M9XZM7_9PEZI</name>
<dbReference type="RefSeq" id="XP_028491629.1">
    <property type="nucleotide sequence ID" value="XM_028635981.1"/>
</dbReference>
<dbReference type="InterPro" id="IPR036563">
    <property type="entry name" value="MoaE_sf"/>
</dbReference>
<dbReference type="GO" id="GO:0006777">
    <property type="term" value="P:Mo-molybdopterin cofactor biosynthetic process"/>
    <property type="evidence" value="ECO:0007669"/>
    <property type="project" value="UniProtKB-UniRule"/>
</dbReference>
<organism evidence="6 7">
    <name type="scientific">Verticillium nonalfalfae</name>
    <dbReference type="NCBI Taxonomy" id="1051616"/>
    <lineage>
        <taxon>Eukaryota</taxon>
        <taxon>Fungi</taxon>
        <taxon>Dikarya</taxon>
        <taxon>Ascomycota</taxon>
        <taxon>Pezizomycotina</taxon>
        <taxon>Sordariomycetes</taxon>
        <taxon>Hypocreomycetidae</taxon>
        <taxon>Glomerellales</taxon>
        <taxon>Plectosphaerellaceae</taxon>
        <taxon>Verticillium</taxon>
    </lineage>
</organism>
<dbReference type="CDD" id="cd00756">
    <property type="entry name" value="MoaE"/>
    <property type="match status" value="1"/>
</dbReference>
<feature type="binding site" evidence="4">
    <location>
        <begin position="137"/>
        <end position="139"/>
    </location>
    <ligand>
        <name>substrate</name>
    </ligand>
</feature>
<dbReference type="UniPathway" id="UPA00344"/>
<comment type="similarity">
    <text evidence="4">Belongs to the MoaE family. MOCS2B subfamily.</text>
</comment>
<dbReference type="EMBL" id="RBVV01000139">
    <property type="protein sequence ID" value="RNJ53471.1"/>
    <property type="molecule type" value="Genomic_DNA"/>
</dbReference>
<dbReference type="EC" id="2.8.1.12" evidence="4"/>
<dbReference type="GO" id="GO:1990140">
    <property type="term" value="C:molybdopterin synthase complex"/>
    <property type="evidence" value="ECO:0007669"/>
    <property type="project" value="UniProtKB-UniRule"/>
</dbReference>
<dbReference type="InterPro" id="IPR028888">
    <property type="entry name" value="MOCS2B_euk"/>
</dbReference>
<comment type="catalytic activity">
    <reaction evidence="4">
        <text>2 [molybdopterin-synthase sulfur-carrier protein]-C-terminal-Gly-aminoethanethioate + cyclic pyranopterin phosphate + H2O = molybdopterin + 2 [molybdopterin-synthase sulfur-carrier protein]-C-terminal Gly-Gly + 2 H(+)</text>
        <dbReference type="Rhea" id="RHEA:26333"/>
        <dbReference type="Rhea" id="RHEA-COMP:12202"/>
        <dbReference type="Rhea" id="RHEA-COMP:19907"/>
        <dbReference type="ChEBI" id="CHEBI:15377"/>
        <dbReference type="ChEBI" id="CHEBI:15378"/>
        <dbReference type="ChEBI" id="CHEBI:58698"/>
        <dbReference type="ChEBI" id="CHEBI:59648"/>
        <dbReference type="ChEBI" id="CHEBI:90778"/>
        <dbReference type="ChEBI" id="CHEBI:232372"/>
        <dbReference type="EC" id="2.8.1.12"/>
    </reaction>
</comment>
<reference evidence="6 7" key="1">
    <citation type="submission" date="2018-10" db="EMBL/GenBank/DDBJ databases">
        <title>Genome sequence of Verticillium nonalfalfae VnAa140.</title>
        <authorList>
            <person name="Stajich J.E."/>
            <person name="Kasson M.T."/>
        </authorList>
    </citation>
    <scope>NUCLEOTIDE SEQUENCE [LARGE SCALE GENOMIC DNA]</scope>
    <source>
        <strain evidence="6 7">VnAa140</strain>
    </source>
</reference>